<name>A0ABT3PHC0_9BACT</name>
<organism evidence="7 8">
    <name type="scientific">Fodinibius salsisoli</name>
    <dbReference type="NCBI Taxonomy" id="2820877"/>
    <lineage>
        <taxon>Bacteria</taxon>
        <taxon>Pseudomonadati</taxon>
        <taxon>Balneolota</taxon>
        <taxon>Balneolia</taxon>
        <taxon>Balneolales</taxon>
        <taxon>Balneolaceae</taxon>
        <taxon>Fodinibius</taxon>
    </lineage>
</organism>
<dbReference type="InterPro" id="IPR014284">
    <property type="entry name" value="RNA_pol_sigma-70_dom"/>
</dbReference>
<keyword evidence="4" id="KW-0804">Transcription</keyword>
<evidence type="ECO:0000259" key="5">
    <source>
        <dbReference type="Pfam" id="PF04542"/>
    </source>
</evidence>
<feature type="domain" description="RNA polymerase sigma factor 70 region 4 type 2" evidence="6">
    <location>
        <begin position="139"/>
        <end position="191"/>
    </location>
</feature>
<reference evidence="7 8" key="1">
    <citation type="submission" date="2021-03" db="EMBL/GenBank/DDBJ databases">
        <title>Aliifodinibius sp. nov., a new bacterium isolated from saline soil.</title>
        <authorList>
            <person name="Galisteo C."/>
            <person name="De La Haba R."/>
            <person name="Sanchez-Porro C."/>
            <person name="Ventosa A."/>
        </authorList>
    </citation>
    <scope>NUCLEOTIDE SEQUENCE [LARGE SCALE GENOMIC DNA]</scope>
    <source>
        <strain evidence="7 8">1BSP15-2V2</strain>
    </source>
</reference>
<dbReference type="InterPro" id="IPR036388">
    <property type="entry name" value="WH-like_DNA-bd_sf"/>
</dbReference>
<evidence type="ECO:0000256" key="1">
    <source>
        <dbReference type="ARBA" id="ARBA00010641"/>
    </source>
</evidence>
<sequence length="196" mass="23556">MQEARYIQSSYIDSRDECSREELWEAFRGGDEKALSELFVRYYAKLYRYGMKLLSDEEAAKDGIQQLFLKLWNNRADIGRAESVTFYLLKSLRRILFRKKKQLKSRRRRNKEYMQNFISLPRTIEDEIVVAERKVEQKERLEKAYKVLTDKQKEALFLRLQHGLRNKEIADVMALSHQRVRNLIYEATKRLKSHLS</sequence>
<comment type="caution">
    <text evidence="7">The sequence shown here is derived from an EMBL/GenBank/DDBJ whole genome shotgun (WGS) entry which is preliminary data.</text>
</comment>
<protein>
    <submittedName>
        <fullName evidence="7">Sigma-70 family RNA polymerase sigma factor</fullName>
    </submittedName>
</protein>
<keyword evidence="8" id="KW-1185">Reference proteome</keyword>
<dbReference type="Pfam" id="PF08281">
    <property type="entry name" value="Sigma70_r4_2"/>
    <property type="match status" value="1"/>
</dbReference>
<gene>
    <name evidence="7" type="ORF">J6I44_00575</name>
</gene>
<dbReference type="SUPFAM" id="SSF88659">
    <property type="entry name" value="Sigma3 and sigma4 domains of RNA polymerase sigma factors"/>
    <property type="match status" value="1"/>
</dbReference>
<evidence type="ECO:0000313" key="8">
    <source>
        <dbReference type="Proteomes" id="UP001207918"/>
    </source>
</evidence>
<evidence type="ECO:0000256" key="3">
    <source>
        <dbReference type="ARBA" id="ARBA00023082"/>
    </source>
</evidence>
<dbReference type="NCBIfam" id="TIGR02937">
    <property type="entry name" value="sigma70-ECF"/>
    <property type="match status" value="1"/>
</dbReference>
<dbReference type="InterPro" id="IPR007627">
    <property type="entry name" value="RNA_pol_sigma70_r2"/>
</dbReference>
<evidence type="ECO:0000256" key="2">
    <source>
        <dbReference type="ARBA" id="ARBA00023015"/>
    </source>
</evidence>
<proteinExistence type="inferred from homology"/>
<keyword evidence="2" id="KW-0805">Transcription regulation</keyword>
<dbReference type="PANTHER" id="PTHR43133:SF46">
    <property type="entry name" value="RNA POLYMERASE SIGMA-70 FACTOR ECF SUBFAMILY"/>
    <property type="match status" value="1"/>
</dbReference>
<dbReference type="InterPro" id="IPR013249">
    <property type="entry name" value="RNA_pol_sigma70_r4_t2"/>
</dbReference>
<evidence type="ECO:0000259" key="6">
    <source>
        <dbReference type="Pfam" id="PF08281"/>
    </source>
</evidence>
<dbReference type="RefSeq" id="WP_265763981.1">
    <property type="nucleotide sequence ID" value="NZ_JAGGJA010000001.1"/>
</dbReference>
<dbReference type="EMBL" id="JAGGJA010000001">
    <property type="protein sequence ID" value="MCW9705320.1"/>
    <property type="molecule type" value="Genomic_DNA"/>
</dbReference>
<dbReference type="SUPFAM" id="SSF88946">
    <property type="entry name" value="Sigma2 domain of RNA polymerase sigma factors"/>
    <property type="match status" value="1"/>
</dbReference>
<evidence type="ECO:0000256" key="4">
    <source>
        <dbReference type="ARBA" id="ARBA00023163"/>
    </source>
</evidence>
<dbReference type="Gene3D" id="1.10.10.10">
    <property type="entry name" value="Winged helix-like DNA-binding domain superfamily/Winged helix DNA-binding domain"/>
    <property type="match status" value="1"/>
</dbReference>
<dbReference type="Proteomes" id="UP001207918">
    <property type="component" value="Unassembled WGS sequence"/>
</dbReference>
<dbReference type="PANTHER" id="PTHR43133">
    <property type="entry name" value="RNA POLYMERASE ECF-TYPE SIGMA FACTO"/>
    <property type="match status" value="1"/>
</dbReference>
<accession>A0ABT3PHC0</accession>
<dbReference type="Pfam" id="PF04542">
    <property type="entry name" value="Sigma70_r2"/>
    <property type="match status" value="1"/>
</dbReference>
<dbReference type="InterPro" id="IPR039425">
    <property type="entry name" value="RNA_pol_sigma-70-like"/>
</dbReference>
<comment type="similarity">
    <text evidence="1">Belongs to the sigma-70 factor family. ECF subfamily.</text>
</comment>
<feature type="domain" description="RNA polymerase sigma-70 region 2" evidence="5">
    <location>
        <begin position="38"/>
        <end position="99"/>
    </location>
</feature>
<keyword evidence="3" id="KW-0731">Sigma factor</keyword>
<evidence type="ECO:0000313" key="7">
    <source>
        <dbReference type="EMBL" id="MCW9705320.1"/>
    </source>
</evidence>
<dbReference type="InterPro" id="IPR013324">
    <property type="entry name" value="RNA_pol_sigma_r3/r4-like"/>
</dbReference>
<dbReference type="Gene3D" id="1.10.1740.10">
    <property type="match status" value="1"/>
</dbReference>
<dbReference type="InterPro" id="IPR013325">
    <property type="entry name" value="RNA_pol_sigma_r2"/>
</dbReference>